<feature type="transmembrane region" description="Helical" evidence="8">
    <location>
        <begin position="21"/>
        <end position="39"/>
    </location>
</feature>
<evidence type="ECO:0000313" key="9">
    <source>
        <dbReference type="EMBL" id="TVY36623.1"/>
    </source>
</evidence>
<evidence type="ECO:0000256" key="1">
    <source>
        <dbReference type="ARBA" id="ARBA00004586"/>
    </source>
</evidence>
<dbReference type="AlphaFoldDB" id="A0A8H8RLS9"/>
<sequence>MPSHRKKQTPSQKSPRSSTGTLTILGISVALISAVLYFLNSHLEWFYIFSPSELHDLSLRAISTHGNDTAAVVAFIAGEMSEKHPGGYVNLDQEWIFNNAGGAMGAMYILHASTAVGTEGHTGRHTADDYFNILKGTQLAYTPGAFEPEVYPQGSVHHLERGTVKQYKMDDACFALEYARGWIPPMLFFGLADGLTSTLDFPTLWRTSWVTGKQMTLNLVRGKF</sequence>
<comment type="pathway">
    <text evidence="7 8">Steroid metabolism; ergosterol biosynthesis.</text>
</comment>
<dbReference type="Pfam" id="PF04622">
    <property type="entry name" value="ERG2_Sigma1R"/>
    <property type="match status" value="1"/>
</dbReference>
<organism evidence="9 10">
    <name type="scientific">Lachnellula occidentalis</name>
    <dbReference type="NCBI Taxonomy" id="215460"/>
    <lineage>
        <taxon>Eukaryota</taxon>
        <taxon>Fungi</taxon>
        <taxon>Dikarya</taxon>
        <taxon>Ascomycota</taxon>
        <taxon>Pezizomycotina</taxon>
        <taxon>Leotiomycetes</taxon>
        <taxon>Helotiales</taxon>
        <taxon>Lachnaceae</taxon>
        <taxon>Lachnellula</taxon>
    </lineage>
</organism>
<dbReference type="OrthoDB" id="347124at2759"/>
<dbReference type="EMBL" id="QGMI01000807">
    <property type="protein sequence ID" value="TVY36623.1"/>
    <property type="molecule type" value="Genomic_DNA"/>
</dbReference>
<dbReference type="PANTHER" id="PTHR10868:SF1">
    <property type="entry name" value="SIGMA NON-OPIOID INTRACELLULAR RECEPTOR 1"/>
    <property type="match status" value="1"/>
</dbReference>
<keyword evidence="4" id="KW-0256">Endoplasmic reticulum</keyword>
<comment type="similarity">
    <text evidence="2 8">Belongs to the ERG2 family.</text>
</comment>
<gene>
    <name evidence="9" type="primary">erg-1</name>
    <name evidence="9" type="ORF">LOCC1_G006621</name>
</gene>
<dbReference type="GO" id="GO:0016853">
    <property type="term" value="F:isomerase activity"/>
    <property type="evidence" value="ECO:0007669"/>
    <property type="project" value="UniProtKB-KW"/>
</dbReference>
<dbReference type="GO" id="GO:0005789">
    <property type="term" value="C:endoplasmic reticulum membrane"/>
    <property type="evidence" value="ECO:0007669"/>
    <property type="project" value="UniProtKB-SubCell"/>
</dbReference>
<proteinExistence type="inferred from homology"/>
<dbReference type="Proteomes" id="UP000443090">
    <property type="component" value="Unassembled WGS sequence"/>
</dbReference>
<evidence type="ECO:0000256" key="7">
    <source>
        <dbReference type="ARBA" id="ARBA00029435"/>
    </source>
</evidence>
<evidence type="ECO:0000256" key="5">
    <source>
        <dbReference type="ARBA" id="ARBA00022989"/>
    </source>
</evidence>
<evidence type="ECO:0000256" key="6">
    <source>
        <dbReference type="ARBA" id="ARBA00023136"/>
    </source>
</evidence>
<accession>A0A8H8RLS9</accession>
<evidence type="ECO:0000256" key="2">
    <source>
        <dbReference type="ARBA" id="ARBA00007141"/>
    </source>
</evidence>
<dbReference type="InterPro" id="IPR006716">
    <property type="entry name" value="ERG2_sigma1_rcpt-like"/>
</dbReference>
<keyword evidence="3 8" id="KW-0812">Transmembrane</keyword>
<keyword evidence="10" id="KW-1185">Reference proteome</keyword>
<keyword evidence="6 8" id="KW-0472">Membrane</keyword>
<evidence type="ECO:0000256" key="3">
    <source>
        <dbReference type="ARBA" id="ARBA00022692"/>
    </source>
</evidence>
<evidence type="ECO:0000313" key="10">
    <source>
        <dbReference type="Proteomes" id="UP000443090"/>
    </source>
</evidence>
<protein>
    <recommendedName>
        <fullName evidence="8">C-8 sterol isomerase</fullName>
        <ecNumber evidence="8">5.-.-.-</ecNumber>
    </recommendedName>
    <alternativeName>
        <fullName evidence="8">Delta-8--delta-7 sterol isomerase</fullName>
    </alternativeName>
</protein>
<dbReference type="PANTHER" id="PTHR10868">
    <property type="entry name" value="SIGMA 1-TYPE OPIOID RECEPTOR-RELATED"/>
    <property type="match status" value="1"/>
</dbReference>
<reference evidence="9 10" key="1">
    <citation type="submission" date="2018-05" db="EMBL/GenBank/DDBJ databases">
        <title>Genome sequencing and assembly of the regulated plant pathogen Lachnellula willkommii and related sister species for the development of diagnostic species identification markers.</title>
        <authorList>
            <person name="Giroux E."/>
            <person name="Bilodeau G."/>
        </authorList>
    </citation>
    <scope>NUCLEOTIDE SEQUENCE [LARGE SCALE GENOMIC DNA]</scope>
    <source>
        <strain evidence="9 10">CBS 160.35</strain>
    </source>
</reference>
<comment type="function">
    <text evidence="8">Catalyzes the reaction which results in unsaturation at C-7 in the B ring of sterols.</text>
</comment>
<dbReference type="GO" id="GO:0006696">
    <property type="term" value="P:ergosterol biosynthetic process"/>
    <property type="evidence" value="ECO:0007669"/>
    <property type="project" value="TreeGrafter"/>
</dbReference>
<evidence type="ECO:0000256" key="8">
    <source>
        <dbReference type="RuleBase" id="RU368083"/>
    </source>
</evidence>
<keyword evidence="9" id="KW-0413">Isomerase</keyword>
<evidence type="ECO:0000256" key="4">
    <source>
        <dbReference type="ARBA" id="ARBA00022824"/>
    </source>
</evidence>
<name>A0A8H8RLS9_9HELO</name>
<dbReference type="UniPathway" id="UPA00768"/>
<keyword evidence="5 8" id="KW-1133">Transmembrane helix</keyword>
<dbReference type="EC" id="5.-.-.-" evidence="8"/>
<comment type="subcellular location">
    <subcellularLocation>
        <location evidence="1">Endoplasmic reticulum membrane</location>
    </subcellularLocation>
</comment>
<comment type="caution">
    <text evidence="9">The sequence shown here is derived from an EMBL/GenBank/DDBJ whole genome shotgun (WGS) entry which is preliminary data.</text>
</comment>